<dbReference type="EMBL" id="WHOC01000022">
    <property type="protein sequence ID" value="NOU85307.1"/>
    <property type="molecule type" value="Genomic_DNA"/>
</dbReference>
<organism evidence="1 2">
    <name type="scientific">Paenibacillus germinis</name>
    <dbReference type="NCBI Taxonomy" id="2654979"/>
    <lineage>
        <taxon>Bacteria</taxon>
        <taxon>Bacillati</taxon>
        <taxon>Bacillota</taxon>
        <taxon>Bacilli</taxon>
        <taxon>Bacillales</taxon>
        <taxon>Paenibacillaceae</taxon>
        <taxon>Paenibacillus</taxon>
    </lineage>
</organism>
<protein>
    <submittedName>
        <fullName evidence="1">Dehydrogenase</fullName>
    </submittedName>
</protein>
<keyword evidence="2" id="KW-1185">Reference proteome</keyword>
<dbReference type="Proteomes" id="UP000658690">
    <property type="component" value="Unassembled WGS sequence"/>
</dbReference>
<dbReference type="RefSeq" id="WP_171688628.1">
    <property type="nucleotide sequence ID" value="NZ_WHOC01000022.1"/>
</dbReference>
<gene>
    <name evidence="1" type="ORF">GC102_05850</name>
</gene>
<reference evidence="1 2" key="1">
    <citation type="submission" date="2019-10" db="EMBL/GenBank/DDBJ databases">
        <title>Description of Paenibacillus choica sp. nov.</title>
        <authorList>
            <person name="Carlier A."/>
            <person name="Qi S."/>
        </authorList>
    </citation>
    <scope>NUCLEOTIDE SEQUENCE [LARGE SCALE GENOMIC DNA]</scope>
    <source>
        <strain evidence="1 2">LMG 31460</strain>
    </source>
</reference>
<sequence>MSGIRNYATNLHNELKEKGVFVGHLSIGTMIQAGTAGDPDVIADAWYNLYEKKDRFEEIFPQGSDPTKIPN</sequence>
<accession>A0ABX1YW12</accession>
<evidence type="ECO:0000313" key="1">
    <source>
        <dbReference type="EMBL" id="NOU85307.1"/>
    </source>
</evidence>
<name>A0ABX1YW12_9BACL</name>
<evidence type="ECO:0000313" key="2">
    <source>
        <dbReference type="Proteomes" id="UP000658690"/>
    </source>
</evidence>
<proteinExistence type="predicted"/>
<comment type="caution">
    <text evidence="1">The sequence shown here is derived from an EMBL/GenBank/DDBJ whole genome shotgun (WGS) entry which is preliminary data.</text>
</comment>